<dbReference type="RefSeq" id="WP_009815215.1">
    <property type="nucleotide sequence ID" value="NZ_CH724156.1"/>
</dbReference>
<dbReference type="HOGENOM" id="CLU_198364_0_0_5"/>
<reference evidence="3 4" key="1">
    <citation type="submission" date="2005-12" db="EMBL/GenBank/DDBJ databases">
        <authorList>
            <person name="Moran M.A."/>
            <person name="Ferriera S."/>
            <person name="Johnson J."/>
            <person name="Kravitz S."/>
            <person name="Halpern A."/>
            <person name="Remington K."/>
            <person name="Beeson K."/>
            <person name="Tran B."/>
            <person name="Rogers Y.-H."/>
            <person name="Friedman R."/>
            <person name="Venter J.C."/>
        </authorList>
    </citation>
    <scope>NUCLEOTIDE SEQUENCE [LARGE SCALE GENOMIC DNA]</scope>
    <source>
        <strain evidence="4">ATCC BAA-591 / DSM 15170 / ISM</strain>
    </source>
</reference>
<feature type="signal peptide" evidence="2">
    <location>
        <begin position="1"/>
        <end position="19"/>
    </location>
</feature>
<keyword evidence="2" id="KW-0732">Signal</keyword>
<evidence type="ECO:0000313" key="3">
    <source>
        <dbReference type="EMBL" id="EAP76390.1"/>
    </source>
</evidence>
<dbReference type="STRING" id="89187.ISM_16030"/>
<accession>A3SPK0</accession>
<name>A3SPK0_ROSNI</name>
<feature type="chain" id="PRO_5002658661" evidence="2">
    <location>
        <begin position="20"/>
        <end position="77"/>
    </location>
</feature>
<organism evidence="3 4">
    <name type="scientific">Roseovarius nubinhibens (strain ATCC BAA-591 / DSM 15170 / ISM)</name>
    <dbReference type="NCBI Taxonomy" id="89187"/>
    <lineage>
        <taxon>Bacteria</taxon>
        <taxon>Pseudomonadati</taxon>
        <taxon>Pseudomonadota</taxon>
        <taxon>Alphaproteobacteria</taxon>
        <taxon>Rhodobacterales</taxon>
        <taxon>Roseobacteraceae</taxon>
        <taxon>Roseovarius</taxon>
    </lineage>
</organism>
<proteinExistence type="predicted"/>
<comment type="caution">
    <text evidence="3">The sequence shown here is derived from an EMBL/GenBank/DDBJ whole genome shotgun (WGS) entry which is preliminary data.</text>
</comment>
<protein>
    <submittedName>
        <fullName evidence="3">Uncharacterized protein</fullName>
    </submittedName>
</protein>
<feature type="region of interest" description="Disordered" evidence="1">
    <location>
        <begin position="29"/>
        <end position="77"/>
    </location>
</feature>
<gene>
    <name evidence="3" type="ORF">ISM_16030</name>
</gene>
<dbReference type="Proteomes" id="UP000005954">
    <property type="component" value="Unassembled WGS sequence"/>
</dbReference>
<keyword evidence="4" id="KW-1185">Reference proteome</keyword>
<sequence length="77" mass="8287">MRILATTATLIALAAPAFAAVPDALPNGFGQDQHIGALPNGFDQPEHIGALPNGFEPDERRGYTLPNGFERDESRDR</sequence>
<evidence type="ECO:0000256" key="2">
    <source>
        <dbReference type="SAM" id="SignalP"/>
    </source>
</evidence>
<evidence type="ECO:0000256" key="1">
    <source>
        <dbReference type="SAM" id="MobiDB-lite"/>
    </source>
</evidence>
<evidence type="ECO:0000313" key="4">
    <source>
        <dbReference type="Proteomes" id="UP000005954"/>
    </source>
</evidence>
<dbReference type="EMBL" id="AALY01000002">
    <property type="protein sequence ID" value="EAP76390.1"/>
    <property type="molecule type" value="Genomic_DNA"/>
</dbReference>
<dbReference type="AlphaFoldDB" id="A3SPK0"/>